<organism evidence="4 5">
    <name type="scientific">Marinicrinis lubricantis</name>
    <dbReference type="NCBI Taxonomy" id="2086470"/>
    <lineage>
        <taxon>Bacteria</taxon>
        <taxon>Bacillati</taxon>
        <taxon>Bacillota</taxon>
        <taxon>Bacilli</taxon>
        <taxon>Bacillales</taxon>
        <taxon>Paenibacillaceae</taxon>
    </lineage>
</organism>
<keyword evidence="5" id="KW-1185">Reference proteome</keyword>
<dbReference type="InterPro" id="IPR009739">
    <property type="entry name" value="LprI-like_N"/>
</dbReference>
<feature type="compositionally biased region" description="Polar residues" evidence="1">
    <location>
        <begin position="47"/>
        <end position="66"/>
    </location>
</feature>
<sequence length="221" mass="25202">MKKSNTLIATILLAGLFVTMSACSNASDDTSSMNLQAEERDNKSENTNDSSPLNDSTTDSSPTEPINDTMKNENILEDNITKIEGRKREFLDKLDQIQKELDALPEKKDSDQGVTGAMKSYYGISYETYDKALNEIYALLKEKLSSETMENLRTKQLKWIEEKEEKAIKAAEEFKGGTFENVAYYISLYESTKEKCYELVHEYMTDPNIKDDSTKHIIIRQ</sequence>
<reference evidence="5" key="1">
    <citation type="journal article" date="2019" name="Int. J. Syst. Evol. Microbiol.">
        <title>The Global Catalogue of Microorganisms (GCM) 10K type strain sequencing project: providing services to taxonomists for standard genome sequencing and annotation.</title>
        <authorList>
            <consortium name="The Broad Institute Genomics Platform"/>
            <consortium name="The Broad Institute Genome Sequencing Center for Infectious Disease"/>
            <person name="Wu L."/>
            <person name="Ma J."/>
        </authorList>
    </citation>
    <scope>NUCLEOTIDE SEQUENCE [LARGE SCALE GENOMIC DNA]</scope>
    <source>
        <strain evidence="5">CCM 8749</strain>
    </source>
</reference>
<feature type="signal peptide" evidence="2">
    <location>
        <begin position="1"/>
        <end position="26"/>
    </location>
</feature>
<dbReference type="PROSITE" id="PS51257">
    <property type="entry name" value="PROKAR_LIPOPROTEIN"/>
    <property type="match status" value="1"/>
</dbReference>
<comment type="caution">
    <text evidence="4">The sequence shown here is derived from an EMBL/GenBank/DDBJ whole genome shotgun (WGS) entry which is preliminary data.</text>
</comment>
<evidence type="ECO:0000256" key="2">
    <source>
        <dbReference type="SAM" id="SignalP"/>
    </source>
</evidence>
<feature type="chain" id="PRO_5047422030" evidence="2">
    <location>
        <begin position="27"/>
        <end position="221"/>
    </location>
</feature>
<dbReference type="Pfam" id="PF07007">
    <property type="entry name" value="LprI"/>
    <property type="match status" value="1"/>
</dbReference>
<accession>A0ABW1IPF2</accession>
<dbReference type="RefSeq" id="WP_379894267.1">
    <property type="nucleotide sequence ID" value="NZ_CBCSCT010000061.1"/>
</dbReference>
<dbReference type="PANTHER" id="PTHR39176:SF1">
    <property type="entry name" value="PERIPLASMIC PROTEIN"/>
    <property type="match status" value="1"/>
</dbReference>
<feature type="region of interest" description="Disordered" evidence="1">
    <location>
        <begin position="27"/>
        <end position="73"/>
    </location>
</feature>
<evidence type="ECO:0000313" key="5">
    <source>
        <dbReference type="Proteomes" id="UP001596250"/>
    </source>
</evidence>
<proteinExistence type="predicted"/>
<evidence type="ECO:0000259" key="3">
    <source>
        <dbReference type="Pfam" id="PF07007"/>
    </source>
</evidence>
<gene>
    <name evidence="4" type="ORF">ACFPXP_11090</name>
</gene>
<dbReference type="PANTHER" id="PTHR39176">
    <property type="entry name" value="PERIPLASMIC PROTEIN-RELATED"/>
    <property type="match status" value="1"/>
</dbReference>
<dbReference type="EMBL" id="JBHSQV010000145">
    <property type="protein sequence ID" value="MFC5986959.1"/>
    <property type="molecule type" value="Genomic_DNA"/>
</dbReference>
<feature type="compositionally biased region" description="Basic and acidic residues" evidence="1">
    <location>
        <begin position="37"/>
        <end position="46"/>
    </location>
</feature>
<feature type="domain" description="Lysozyme inhibitor LprI-like N-terminal" evidence="3">
    <location>
        <begin position="108"/>
        <end position="199"/>
    </location>
</feature>
<dbReference type="Gene3D" id="1.20.1270.180">
    <property type="match status" value="1"/>
</dbReference>
<evidence type="ECO:0000256" key="1">
    <source>
        <dbReference type="SAM" id="MobiDB-lite"/>
    </source>
</evidence>
<name>A0ABW1IPF2_9BACL</name>
<protein>
    <submittedName>
        <fullName evidence="4">Lysozyme inhibitor LprI family protein</fullName>
    </submittedName>
</protein>
<keyword evidence="2" id="KW-0732">Signal</keyword>
<dbReference type="Proteomes" id="UP001596250">
    <property type="component" value="Unassembled WGS sequence"/>
</dbReference>
<evidence type="ECO:0000313" key="4">
    <source>
        <dbReference type="EMBL" id="MFC5986959.1"/>
    </source>
</evidence>